<dbReference type="Gene3D" id="1.20.1250.20">
    <property type="entry name" value="MFS general substrate transporter like domains"/>
    <property type="match status" value="2"/>
</dbReference>
<dbReference type="EMBL" id="CP042913">
    <property type="protein sequence ID" value="QEG32828.1"/>
    <property type="molecule type" value="Genomic_DNA"/>
</dbReference>
<dbReference type="GO" id="GO:0006857">
    <property type="term" value="P:oligopeptide transport"/>
    <property type="evidence" value="ECO:0007669"/>
    <property type="project" value="InterPro"/>
</dbReference>
<evidence type="ECO:0000256" key="2">
    <source>
        <dbReference type="ARBA" id="ARBA00005982"/>
    </source>
</evidence>
<dbReference type="InterPro" id="IPR036259">
    <property type="entry name" value="MFS_trans_sf"/>
</dbReference>
<reference evidence="7 8" key="1">
    <citation type="submission" date="2019-08" db="EMBL/GenBank/DDBJ databases">
        <title>Deep-cultivation of Planctomycetes and their phenomic and genomic characterization uncovers novel biology.</title>
        <authorList>
            <person name="Wiegand S."/>
            <person name="Jogler M."/>
            <person name="Boedeker C."/>
            <person name="Pinto D."/>
            <person name="Vollmers J."/>
            <person name="Rivas-Marin E."/>
            <person name="Kohn T."/>
            <person name="Peeters S.H."/>
            <person name="Heuer A."/>
            <person name="Rast P."/>
            <person name="Oberbeckmann S."/>
            <person name="Bunk B."/>
            <person name="Jeske O."/>
            <person name="Meyerdierks A."/>
            <person name="Storesund J.E."/>
            <person name="Kallscheuer N."/>
            <person name="Luecker S."/>
            <person name="Lage O.M."/>
            <person name="Pohl T."/>
            <person name="Merkel B.J."/>
            <person name="Hornburger P."/>
            <person name="Mueller R.-W."/>
            <person name="Bruemmer F."/>
            <person name="Labrenz M."/>
            <person name="Spormann A.M."/>
            <person name="Op den Camp H."/>
            <person name="Overmann J."/>
            <person name="Amann R."/>
            <person name="Jetten M.S.M."/>
            <person name="Mascher T."/>
            <person name="Medema M.H."/>
            <person name="Devos D.P."/>
            <person name="Kaster A.-K."/>
            <person name="Ovreas L."/>
            <person name="Rohde M."/>
            <person name="Galperin M.Y."/>
            <person name="Jogler C."/>
        </authorList>
    </citation>
    <scope>NUCLEOTIDE SEQUENCE [LARGE SCALE GENOMIC DNA]</scope>
    <source>
        <strain evidence="7 8">Pr1d</strain>
    </source>
</reference>
<feature type="transmembrane region" description="Helical" evidence="6">
    <location>
        <begin position="329"/>
        <end position="350"/>
    </location>
</feature>
<dbReference type="PANTHER" id="PTHR11654">
    <property type="entry name" value="OLIGOPEPTIDE TRANSPORTER-RELATED"/>
    <property type="match status" value="1"/>
</dbReference>
<dbReference type="CDD" id="cd17347">
    <property type="entry name" value="MFS_SLC15A1_2_like"/>
    <property type="match status" value="1"/>
</dbReference>
<evidence type="ECO:0000256" key="4">
    <source>
        <dbReference type="ARBA" id="ARBA00022989"/>
    </source>
</evidence>
<keyword evidence="3 6" id="KW-0812">Transmembrane</keyword>
<accession>A0A5B9Q1H5</accession>
<keyword evidence="8" id="KW-1185">Reference proteome</keyword>
<evidence type="ECO:0000313" key="8">
    <source>
        <dbReference type="Proteomes" id="UP000323917"/>
    </source>
</evidence>
<name>A0A5B9Q1H5_9BACT</name>
<dbReference type="OrthoDB" id="9772725at2"/>
<evidence type="ECO:0000256" key="3">
    <source>
        <dbReference type="ARBA" id="ARBA00022692"/>
    </source>
</evidence>
<feature type="transmembrane region" description="Helical" evidence="6">
    <location>
        <begin position="134"/>
        <end position="154"/>
    </location>
</feature>
<protein>
    <submittedName>
        <fullName evidence="7">Dipeptide and tripeptide permease A</fullName>
    </submittedName>
</protein>
<dbReference type="PROSITE" id="PS01022">
    <property type="entry name" value="PTR2_1"/>
    <property type="match status" value="1"/>
</dbReference>
<evidence type="ECO:0000313" key="7">
    <source>
        <dbReference type="EMBL" id="QEG32828.1"/>
    </source>
</evidence>
<dbReference type="RefSeq" id="WP_148071655.1">
    <property type="nucleotide sequence ID" value="NZ_CP042913.1"/>
</dbReference>
<keyword evidence="5 6" id="KW-0472">Membrane</keyword>
<dbReference type="SUPFAM" id="SSF103473">
    <property type="entry name" value="MFS general substrate transporter"/>
    <property type="match status" value="1"/>
</dbReference>
<dbReference type="GO" id="GO:0016020">
    <property type="term" value="C:membrane"/>
    <property type="evidence" value="ECO:0007669"/>
    <property type="project" value="UniProtKB-SubCell"/>
</dbReference>
<proteinExistence type="inferred from homology"/>
<dbReference type="KEGG" id="bgok:Pr1d_00880"/>
<evidence type="ECO:0000256" key="6">
    <source>
        <dbReference type="SAM" id="Phobius"/>
    </source>
</evidence>
<dbReference type="GO" id="GO:0022857">
    <property type="term" value="F:transmembrane transporter activity"/>
    <property type="evidence" value="ECO:0007669"/>
    <property type="project" value="InterPro"/>
</dbReference>
<dbReference type="Pfam" id="PF00854">
    <property type="entry name" value="PTR2"/>
    <property type="match status" value="2"/>
</dbReference>
<feature type="transmembrane region" description="Helical" evidence="6">
    <location>
        <begin position="41"/>
        <end position="59"/>
    </location>
</feature>
<gene>
    <name evidence="7" type="primary">dtpA</name>
    <name evidence="7" type="ORF">Pr1d_00880</name>
</gene>
<feature type="transmembrane region" description="Helical" evidence="6">
    <location>
        <begin position="362"/>
        <end position="382"/>
    </location>
</feature>
<feature type="transmembrane region" description="Helical" evidence="6">
    <location>
        <begin position="244"/>
        <end position="266"/>
    </location>
</feature>
<feature type="transmembrane region" description="Helical" evidence="6">
    <location>
        <begin position="296"/>
        <end position="317"/>
    </location>
</feature>
<comment type="subcellular location">
    <subcellularLocation>
        <location evidence="1">Membrane</location>
        <topology evidence="1">Multi-pass membrane protein</topology>
    </subcellularLocation>
</comment>
<feature type="transmembrane region" description="Helical" evidence="6">
    <location>
        <begin position="433"/>
        <end position="451"/>
    </location>
</feature>
<dbReference type="AlphaFoldDB" id="A0A5B9Q1H5"/>
<feature type="transmembrane region" description="Helical" evidence="6">
    <location>
        <begin position="203"/>
        <end position="223"/>
    </location>
</feature>
<dbReference type="InterPro" id="IPR000109">
    <property type="entry name" value="POT_fam"/>
</dbReference>
<sequence>MSKEIPPVPTPTSKYLIEPLLSDKMPSGIPYIVGNEIAERFSFYGMRAILAVFLTTHLLDSSGNLDPMDDNTANVWQHNFVAAVYFLPLIGAILSDWLLGKYRTILWLSMFYCLGHAVMALADYPAMTGISPKATMAVALGLIAFGAGGIKPCVSAHVGDQFGAKNQHLLSNVYSWFYFAINFGSTFSTLLTPWLLVHYGPGVAFGVPGVLMAIATFTFWLGRNKFVHIPAGGRKFFTETISKDGLLAIANLAPLYLMLAPFWALFDQTQSSWVHQARDLNCNMLGYEVLPAQIQAANPILVMLFIPLFAYVIYPAINKVWRLTPLRKIGLGLLLTGPAFAVVAWTQMRIDAGETPHLSWQLLAYVLMTAAEIMVSITALEFSYTQAPKKMKSFIMGVYFLSITLGNVFTSGVNSFIKSQRDSGNDILVGADYFWFFTWVMIVTALIYVAWSNFYKGKTYIQGAEETTTI</sequence>
<dbReference type="InterPro" id="IPR018456">
    <property type="entry name" value="PTR2_symporter_CS"/>
</dbReference>
<feature type="transmembrane region" description="Helical" evidence="6">
    <location>
        <begin position="394"/>
        <end position="413"/>
    </location>
</feature>
<evidence type="ECO:0000256" key="5">
    <source>
        <dbReference type="ARBA" id="ARBA00023136"/>
    </source>
</evidence>
<evidence type="ECO:0000256" key="1">
    <source>
        <dbReference type="ARBA" id="ARBA00004141"/>
    </source>
</evidence>
<organism evidence="7 8">
    <name type="scientific">Bythopirellula goksoeyrii</name>
    <dbReference type="NCBI Taxonomy" id="1400387"/>
    <lineage>
        <taxon>Bacteria</taxon>
        <taxon>Pseudomonadati</taxon>
        <taxon>Planctomycetota</taxon>
        <taxon>Planctomycetia</taxon>
        <taxon>Pirellulales</taxon>
        <taxon>Lacipirellulaceae</taxon>
        <taxon>Bythopirellula</taxon>
    </lineage>
</organism>
<comment type="similarity">
    <text evidence="2">Belongs to the major facilitator superfamily. Proton-dependent oligopeptide transporter (POT/PTR) (TC 2.A.17) family.</text>
</comment>
<feature type="transmembrane region" description="Helical" evidence="6">
    <location>
        <begin position="79"/>
        <end position="98"/>
    </location>
</feature>
<keyword evidence="4 6" id="KW-1133">Transmembrane helix</keyword>
<feature type="transmembrane region" description="Helical" evidence="6">
    <location>
        <begin position="105"/>
        <end position="122"/>
    </location>
</feature>
<dbReference type="Proteomes" id="UP000323917">
    <property type="component" value="Chromosome"/>
</dbReference>
<feature type="transmembrane region" description="Helical" evidence="6">
    <location>
        <begin position="175"/>
        <end position="197"/>
    </location>
</feature>